<dbReference type="InterPro" id="IPR025997">
    <property type="entry name" value="SBP_2_dom"/>
</dbReference>
<keyword evidence="3" id="KW-0238">DNA-binding</keyword>
<evidence type="ECO:0000259" key="5">
    <source>
        <dbReference type="PROSITE" id="PS50932"/>
    </source>
</evidence>
<evidence type="ECO:0000256" key="1">
    <source>
        <dbReference type="ARBA" id="ARBA00022491"/>
    </source>
</evidence>
<dbReference type="Gene3D" id="1.10.260.40">
    <property type="entry name" value="lambda repressor-like DNA-binding domains"/>
    <property type="match status" value="1"/>
</dbReference>
<keyword evidence="4" id="KW-0804">Transcription</keyword>
<name>A0A5C1QMJ1_9SPIO</name>
<reference evidence="7 8" key="1">
    <citation type="submission" date="2019-02" db="EMBL/GenBank/DDBJ databases">
        <title>Complete Genome Sequence and Methylome Analysis of free living Spirochaetas.</title>
        <authorList>
            <person name="Fomenkov A."/>
            <person name="Dubinina G."/>
            <person name="Leshcheva N."/>
            <person name="Mikheeva N."/>
            <person name="Grabovich M."/>
            <person name="Vincze T."/>
            <person name="Roberts R.J."/>
        </authorList>
    </citation>
    <scope>NUCLEOTIDE SEQUENCE [LARGE SCALE GENOMIC DNA]</scope>
    <source>
        <strain evidence="7 8">K2</strain>
    </source>
</reference>
<dbReference type="EMBL" id="CP036150">
    <property type="protein sequence ID" value="QEN08180.1"/>
    <property type="molecule type" value="Genomic_DNA"/>
</dbReference>
<dbReference type="RefSeq" id="WP_149486260.1">
    <property type="nucleotide sequence ID" value="NZ_CP036150.1"/>
</dbReference>
<dbReference type="InterPro" id="IPR010982">
    <property type="entry name" value="Lambda_DNA-bd_dom_sf"/>
</dbReference>
<sequence>MKQKNVTLKTVADKAGVSITTVSHVINKTRHVNQDTKETVLKTLEELNYIGFKSRKANKIEYVGVIIADIREDYYVSITKAIETFASDMGISILICDSEDDPAKEKRNINMLLDRNVSGLIIAPIESENMPKGLTRSNIPVVLIDRQYENHDFLFVGINNLYSCYLGAKYLHEKGAERIGFIGYSESVYTIKQRVLGYKTYQQEMENGRNPAVLSLSYHKENSYPLIKNFIEQENIDGIICATSAVCYELVSVINDLPEEQKKKLKVITYDDNKWFDYLNFPVSVVSQPTAEIGNAAIENLISLIEHKGPIENVKRELLYDTSIIDRL</sequence>
<proteinExistence type="predicted"/>
<evidence type="ECO:0000313" key="7">
    <source>
        <dbReference type="EMBL" id="QEN08180.1"/>
    </source>
</evidence>
<dbReference type="GO" id="GO:0000976">
    <property type="term" value="F:transcription cis-regulatory region binding"/>
    <property type="evidence" value="ECO:0007669"/>
    <property type="project" value="TreeGrafter"/>
</dbReference>
<dbReference type="InterPro" id="IPR000843">
    <property type="entry name" value="HTH_LacI"/>
</dbReference>
<dbReference type="PANTHER" id="PTHR30146:SF148">
    <property type="entry name" value="HTH-TYPE TRANSCRIPTIONAL REPRESSOR PURR-RELATED"/>
    <property type="match status" value="1"/>
</dbReference>
<keyword evidence="1" id="KW-0678">Repressor</keyword>
<dbReference type="Pfam" id="PF13407">
    <property type="entry name" value="Peripla_BP_4"/>
    <property type="match status" value="1"/>
</dbReference>
<evidence type="ECO:0000256" key="2">
    <source>
        <dbReference type="ARBA" id="ARBA00023015"/>
    </source>
</evidence>
<dbReference type="OrthoDB" id="305766at2"/>
<evidence type="ECO:0000259" key="6">
    <source>
        <dbReference type="PROSITE" id="PS50943"/>
    </source>
</evidence>
<dbReference type="AlphaFoldDB" id="A0A5C1QMJ1"/>
<evidence type="ECO:0000313" key="8">
    <source>
        <dbReference type="Proteomes" id="UP000324209"/>
    </source>
</evidence>
<dbReference type="KEGG" id="ock:EXM22_09345"/>
<organism evidence="7 8">
    <name type="scientific">Oceanispirochaeta crateris</name>
    <dbReference type="NCBI Taxonomy" id="2518645"/>
    <lineage>
        <taxon>Bacteria</taxon>
        <taxon>Pseudomonadati</taxon>
        <taxon>Spirochaetota</taxon>
        <taxon>Spirochaetia</taxon>
        <taxon>Spirochaetales</taxon>
        <taxon>Spirochaetaceae</taxon>
        <taxon>Oceanispirochaeta</taxon>
    </lineage>
</organism>
<evidence type="ECO:0000256" key="3">
    <source>
        <dbReference type="ARBA" id="ARBA00023125"/>
    </source>
</evidence>
<dbReference type="Proteomes" id="UP000324209">
    <property type="component" value="Chromosome"/>
</dbReference>
<dbReference type="CDD" id="cd01392">
    <property type="entry name" value="HTH_LacI"/>
    <property type="match status" value="1"/>
</dbReference>
<dbReference type="Gene3D" id="3.40.50.2300">
    <property type="match status" value="2"/>
</dbReference>
<dbReference type="PROSITE" id="PS50943">
    <property type="entry name" value="HTH_CROC1"/>
    <property type="match status" value="1"/>
</dbReference>
<dbReference type="InterPro" id="IPR001387">
    <property type="entry name" value="Cro/C1-type_HTH"/>
</dbReference>
<dbReference type="SUPFAM" id="SSF47413">
    <property type="entry name" value="lambda repressor-like DNA-binding domains"/>
    <property type="match status" value="1"/>
</dbReference>
<keyword evidence="2" id="KW-0805">Transcription regulation</keyword>
<evidence type="ECO:0000256" key="4">
    <source>
        <dbReference type="ARBA" id="ARBA00023163"/>
    </source>
</evidence>
<protein>
    <submittedName>
        <fullName evidence="7">LacI family transcriptional regulator</fullName>
    </submittedName>
</protein>
<keyword evidence="8" id="KW-1185">Reference proteome</keyword>
<dbReference type="PROSITE" id="PS50932">
    <property type="entry name" value="HTH_LACI_2"/>
    <property type="match status" value="1"/>
</dbReference>
<feature type="domain" description="HTH lacI-type" evidence="5">
    <location>
        <begin position="6"/>
        <end position="50"/>
    </location>
</feature>
<feature type="domain" description="HTH cro/C1-type" evidence="6">
    <location>
        <begin position="2"/>
        <end position="50"/>
    </location>
</feature>
<dbReference type="SMART" id="SM00354">
    <property type="entry name" value="HTH_LACI"/>
    <property type="match status" value="1"/>
</dbReference>
<dbReference type="Pfam" id="PF00356">
    <property type="entry name" value="LacI"/>
    <property type="match status" value="1"/>
</dbReference>
<accession>A0A5C1QMJ1</accession>
<dbReference type="GO" id="GO:0003700">
    <property type="term" value="F:DNA-binding transcription factor activity"/>
    <property type="evidence" value="ECO:0007669"/>
    <property type="project" value="TreeGrafter"/>
</dbReference>
<gene>
    <name evidence="7" type="ORF">EXM22_09345</name>
</gene>
<dbReference type="PANTHER" id="PTHR30146">
    <property type="entry name" value="LACI-RELATED TRANSCRIPTIONAL REPRESSOR"/>
    <property type="match status" value="1"/>
</dbReference>
<dbReference type="InterPro" id="IPR028082">
    <property type="entry name" value="Peripla_BP_I"/>
</dbReference>
<dbReference type="SUPFAM" id="SSF53822">
    <property type="entry name" value="Periplasmic binding protein-like I"/>
    <property type="match status" value="1"/>
</dbReference>